<keyword evidence="3" id="KW-1185">Reference proteome</keyword>
<evidence type="ECO:0000313" key="3">
    <source>
        <dbReference type="Proteomes" id="UP001174136"/>
    </source>
</evidence>
<sequence>MEKWNGGSIPDKVETVRLKRAVTLEPMQEHLVWGRLWNTTNLSAGSAVLMEPSSLRSTPRSVIVGRTVALLRQDGSLSLKIINPTQKVSSVCKEKLVQLIAQYQSIEGAVGSHVLLLPQLPQAAMPEEQSNFEMLPHDHSKILCPRPWEARGRSRRPPSPPNPSKPTQSRSRCTAAEEIRPTGAGADSGGGRRLDDPHDTEPPYHNPPG</sequence>
<comment type="caution">
    <text evidence="2">The sequence shown here is derived from an EMBL/GenBank/DDBJ whole genome shotgun (WGS) entry which is preliminary data.</text>
</comment>
<protein>
    <submittedName>
        <fullName evidence="2">Uncharacterized protein</fullName>
    </submittedName>
</protein>
<evidence type="ECO:0000256" key="1">
    <source>
        <dbReference type="SAM" id="MobiDB-lite"/>
    </source>
</evidence>
<dbReference type="AlphaFoldDB" id="A0AA47MVS7"/>
<feature type="region of interest" description="Disordered" evidence="1">
    <location>
        <begin position="149"/>
        <end position="209"/>
    </location>
</feature>
<reference evidence="2" key="1">
    <citation type="journal article" date="2023" name="Front. Mar. Sci.">
        <title>A new Merluccius polli reference genome to investigate the effects of global change in West African waters.</title>
        <authorList>
            <person name="Mateo J.L."/>
            <person name="Blanco-Fernandez C."/>
            <person name="Garcia-Vazquez E."/>
            <person name="Machado-Schiaffino G."/>
        </authorList>
    </citation>
    <scope>NUCLEOTIDE SEQUENCE</scope>
    <source>
        <strain evidence="2">C29</strain>
        <tissue evidence="2">Fin</tissue>
    </source>
</reference>
<organism evidence="2 3">
    <name type="scientific">Merluccius polli</name>
    <name type="common">Benguela hake</name>
    <name type="synonym">Merluccius cadenati</name>
    <dbReference type="NCBI Taxonomy" id="89951"/>
    <lineage>
        <taxon>Eukaryota</taxon>
        <taxon>Metazoa</taxon>
        <taxon>Chordata</taxon>
        <taxon>Craniata</taxon>
        <taxon>Vertebrata</taxon>
        <taxon>Euteleostomi</taxon>
        <taxon>Actinopterygii</taxon>
        <taxon>Neopterygii</taxon>
        <taxon>Teleostei</taxon>
        <taxon>Neoteleostei</taxon>
        <taxon>Acanthomorphata</taxon>
        <taxon>Zeiogadaria</taxon>
        <taxon>Gadariae</taxon>
        <taxon>Gadiformes</taxon>
        <taxon>Gadoidei</taxon>
        <taxon>Merlucciidae</taxon>
        <taxon>Merluccius</taxon>
    </lineage>
</organism>
<dbReference type="EMBL" id="JAOPHQ010002339">
    <property type="protein sequence ID" value="KAK0147184.1"/>
    <property type="molecule type" value="Genomic_DNA"/>
</dbReference>
<gene>
    <name evidence="2" type="ORF">N1851_013470</name>
</gene>
<name>A0AA47MVS7_MERPO</name>
<evidence type="ECO:0000313" key="2">
    <source>
        <dbReference type="EMBL" id="KAK0147184.1"/>
    </source>
</evidence>
<dbReference type="Proteomes" id="UP001174136">
    <property type="component" value="Unassembled WGS sequence"/>
</dbReference>
<proteinExistence type="predicted"/>
<accession>A0AA47MVS7</accession>
<feature type="compositionally biased region" description="Basic and acidic residues" evidence="1">
    <location>
        <begin position="190"/>
        <end position="202"/>
    </location>
</feature>